<sequence>MSRKSSIDMPKEASSPECYTTSTSSNEISEKPGMWRNFKDSFKPPVPIDDIENGSISSTQLKGGQNVPLQQSLKKRQLQMIALGGCVGSGLLVASGAALRNGPASLLIAWFIVSTFLYCTMQCLAELSSTFPVSGSFAVYSIKFIDPSWGTAMGYNYALFWVVVMPLELVASSMTIKFWPSNINTSVWVAVFYVLIIGTNLFGETRAFGETEFVASVIKLLGIVGFNILAIVLICGGGDQGYIGGKNWHPPFTTGVKGVISVLLTATYSLAGTELVGLTSAEAAGDARKVLPKAIKQVLWRILIFYLLTLTLVGFLVPASDPQLIGGGSGASASPFVIAIREGGIKGLPSVFNVVVLVALLAIANSAVYGFSRTILALAEQGVAPSIFKYVDRQGRPLAGIATSAIVGLLSFVSASKQQEQVFDWLVALSGLSTFFTWGSINAAHIRFRIAMKVQGRSLDELPYKANTGVLGAYYGLIMNVAVLALQFWLAVWPIGGKPDATYFFKQYLAAVLVLAVYVIHKVATRNWKFMVDYKDMDLDSGRSDIDIDILKQELEEEREAYKRQPWYYKFYQFWC</sequence>
<evidence type="ECO:0000313" key="1">
    <source>
        <dbReference type="EMBL" id="KAG8202780.1"/>
    </source>
</evidence>
<protein>
    <submittedName>
        <fullName evidence="1">GAP6</fullName>
    </submittedName>
</protein>
<proteinExistence type="predicted"/>
<feature type="non-terminal residue" evidence="1">
    <location>
        <position position="1"/>
    </location>
</feature>
<reference evidence="1" key="1">
    <citation type="submission" date="2020-12" db="EMBL/GenBank/DDBJ databases">
        <title>Draft Genome of Candida africana.</title>
        <authorList>
            <person name="Ayanbimpe G.M."/>
            <person name="Enweani I.B."/>
            <person name="Aguiyi J.C."/>
            <person name="Nnadi U.P."/>
            <person name="Izam Y."/>
            <person name="Ubani A."/>
            <person name="Ngene A.C."/>
        </authorList>
    </citation>
    <scope>NUCLEOTIDE SEQUENCE</scope>
    <source>
        <strain evidence="1">CEC4854</strain>
    </source>
</reference>
<evidence type="ECO:0000313" key="2">
    <source>
        <dbReference type="Proteomes" id="UP000742417"/>
    </source>
</evidence>
<dbReference type="EMBL" id="JAENJO010000005">
    <property type="protein sequence ID" value="KAG8202780.1"/>
    <property type="molecule type" value="Genomic_DNA"/>
</dbReference>
<name>A0ACB7FN06_9ASCO</name>
<accession>A0ACB7FN06</accession>
<gene>
    <name evidence="1" type="primary">GAP6</name>
    <name evidence="1" type="ORF">GWM34_02412</name>
</gene>
<organism evidence="1 2">
    <name type="scientific">Candida africana</name>
    <dbReference type="NCBI Taxonomy" id="241526"/>
    <lineage>
        <taxon>Eukaryota</taxon>
        <taxon>Fungi</taxon>
        <taxon>Dikarya</taxon>
        <taxon>Ascomycota</taxon>
        <taxon>Saccharomycotina</taxon>
        <taxon>Pichiomycetes</taxon>
        <taxon>Debaryomycetaceae</taxon>
        <taxon>Candida/Lodderomyces clade</taxon>
        <taxon>Candida</taxon>
    </lineage>
</organism>
<comment type="caution">
    <text evidence="1">The sequence shown here is derived from an EMBL/GenBank/DDBJ whole genome shotgun (WGS) entry which is preliminary data.</text>
</comment>
<dbReference type="Proteomes" id="UP000742417">
    <property type="component" value="Unassembled WGS sequence"/>
</dbReference>
<keyword evidence="2" id="KW-1185">Reference proteome</keyword>